<feature type="signal peptide" evidence="8">
    <location>
        <begin position="1"/>
        <end position="22"/>
    </location>
</feature>
<evidence type="ECO:0000259" key="13">
    <source>
        <dbReference type="Pfam" id="PF23192"/>
    </source>
</evidence>
<dbReference type="InterPro" id="IPR013784">
    <property type="entry name" value="Carb-bd-like_fold"/>
</dbReference>
<evidence type="ECO:0000256" key="4">
    <source>
        <dbReference type="ARBA" id="ARBA00022824"/>
    </source>
</evidence>
<gene>
    <name evidence="17" type="ORF">FSP39_020627</name>
</gene>
<dbReference type="InterPro" id="IPR056319">
    <property type="entry name" value="NOMO_7th"/>
</dbReference>
<evidence type="ECO:0008006" key="19">
    <source>
        <dbReference type="Google" id="ProtNLM"/>
    </source>
</evidence>
<organism evidence="17 18">
    <name type="scientific">Pinctada imbricata</name>
    <name type="common">Atlantic pearl-oyster</name>
    <name type="synonym">Pinctada martensii</name>
    <dbReference type="NCBI Taxonomy" id="66713"/>
    <lineage>
        <taxon>Eukaryota</taxon>
        <taxon>Metazoa</taxon>
        <taxon>Spiralia</taxon>
        <taxon>Lophotrochozoa</taxon>
        <taxon>Mollusca</taxon>
        <taxon>Bivalvia</taxon>
        <taxon>Autobranchia</taxon>
        <taxon>Pteriomorphia</taxon>
        <taxon>Pterioida</taxon>
        <taxon>Pterioidea</taxon>
        <taxon>Pteriidae</taxon>
        <taxon>Pinctada</taxon>
    </lineage>
</organism>
<evidence type="ECO:0000256" key="1">
    <source>
        <dbReference type="ARBA" id="ARBA00004115"/>
    </source>
</evidence>
<keyword evidence="18" id="KW-1185">Reference proteome</keyword>
<feature type="region of interest" description="Disordered" evidence="7">
    <location>
        <begin position="1123"/>
        <end position="1158"/>
    </location>
</feature>
<dbReference type="InterPro" id="IPR055075">
    <property type="entry name" value="NOMO-like_N"/>
</dbReference>
<evidence type="ECO:0000313" key="18">
    <source>
        <dbReference type="Proteomes" id="UP001186944"/>
    </source>
</evidence>
<dbReference type="Gene3D" id="2.60.40.1120">
    <property type="entry name" value="Carboxypeptidase-like, regulatory domain"/>
    <property type="match status" value="1"/>
</dbReference>
<evidence type="ECO:0000256" key="3">
    <source>
        <dbReference type="ARBA" id="ARBA00022729"/>
    </source>
</evidence>
<feature type="domain" description="NOMO-like ninth beta-sandwich" evidence="10">
    <location>
        <begin position="756"/>
        <end position="829"/>
    </location>
</feature>
<dbReference type="Pfam" id="PF23141">
    <property type="entry name" value="Ig_NOMO"/>
    <property type="match status" value="1"/>
</dbReference>
<evidence type="ECO:0000259" key="9">
    <source>
        <dbReference type="Pfam" id="PF22898"/>
    </source>
</evidence>
<feature type="domain" description="NOMO C-terminal transthyretin-like" evidence="13">
    <location>
        <begin position="1013"/>
        <end position="1067"/>
    </location>
</feature>
<dbReference type="PANTHER" id="PTHR23303">
    <property type="entry name" value="CARBOXYPEPTIDASE REGULATORY REGION-CONTAINING"/>
    <property type="match status" value="1"/>
</dbReference>
<keyword evidence="6" id="KW-0472">Membrane</keyword>
<dbReference type="InterPro" id="IPR056187">
    <property type="entry name" value="NOMO_8th"/>
</dbReference>
<comment type="subcellular location">
    <subcellularLocation>
        <location evidence="1">Endoplasmic reticulum membrane</location>
        <topology evidence="1">Single-pass type I membrane protein</topology>
    </subcellularLocation>
</comment>
<evidence type="ECO:0000259" key="15">
    <source>
        <dbReference type="Pfam" id="PF23194"/>
    </source>
</evidence>
<feature type="domain" description="NOMO fifth transthyretin-like" evidence="15">
    <location>
        <begin position="398"/>
        <end position="488"/>
    </location>
</feature>
<dbReference type="SUPFAM" id="SSF49452">
    <property type="entry name" value="Starch-binding domain-like"/>
    <property type="match status" value="1"/>
</dbReference>
<keyword evidence="3 8" id="KW-0732">Signal</keyword>
<evidence type="ECO:0000256" key="2">
    <source>
        <dbReference type="ARBA" id="ARBA00022692"/>
    </source>
</evidence>
<dbReference type="Pfam" id="PF23660">
    <property type="entry name" value="NOMO_8th"/>
    <property type="match status" value="1"/>
</dbReference>
<dbReference type="Pfam" id="PF23194">
    <property type="entry name" value="NOMO_5th"/>
    <property type="match status" value="1"/>
</dbReference>
<feature type="domain" description="NOMO second beta-sandwich" evidence="11">
    <location>
        <begin position="115"/>
        <end position="204"/>
    </location>
</feature>
<feature type="domain" description="NOMO seventh transthyretin-like" evidence="12">
    <location>
        <begin position="582"/>
        <end position="653"/>
    </location>
</feature>
<dbReference type="GO" id="GO:0005789">
    <property type="term" value="C:endoplasmic reticulum membrane"/>
    <property type="evidence" value="ECO:0007669"/>
    <property type="project" value="UniProtKB-SubCell"/>
</dbReference>
<dbReference type="Pfam" id="PF22904">
    <property type="entry name" value="NOMO1-like_2nd"/>
    <property type="match status" value="2"/>
</dbReference>
<dbReference type="InterPro" id="IPR056189">
    <property type="entry name" value="NOMO_3rd"/>
</dbReference>
<dbReference type="Pfam" id="PF23192">
    <property type="entry name" value="NOMO_12th"/>
    <property type="match status" value="1"/>
</dbReference>
<evidence type="ECO:0000256" key="7">
    <source>
        <dbReference type="SAM" id="MobiDB-lite"/>
    </source>
</evidence>
<name>A0AA88YE27_PINIB</name>
<reference evidence="17" key="1">
    <citation type="submission" date="2019-08" db="EMBL/GenBank/DDBJ databases">
        <title>The improved chromosome-level genome for the pearl oyster Pinctada fucata martensii using PacBio sequencing and Hi-C.</title>
        <authorList>
            <person name="Zheng Z."/>
        </authorList>
    </citation>
    <scope>NUCLEOTIDE SEQUENCE</scope>
    <source>
        <strain evidence="17">ZZ-2019</strain>
        <tissue evidence="17">Adductor muscle</tissue>
    </source>
</reference>
<dbReference type="InterPro" id="IPR056190">
    <property type="entry name" value="NOMO_5th"/>
</dbReference>
<dbReference type="InterPro" id="IPR055073">
    <property type="entry name" value="NOMO1-like_9th"/>
</dbReference>
<dbReference type="InterPro" id="IPR056191">
    <property type="entry name" value="NOMO_12th"/>
</dbReference>
<evidence type="ECO:0000256" key="8">
    <source>
        <dbReference type="SAM" id="SignalP"/>
    </source>
</evidence>
<evidence type="ECO:0000313" key="17">
    <source>
        <dbReference type="EMBL" id="KAK3103627.1"/>
    </source>
</evidence>
<dbReference type="SUPFAM" id="SSF49478">
    <property type="entry name" value="Cna protein B-type domain"/>
    <property type="match status" value="2"/>
</dbReference>
<evidence type="ECO:0000259" key="12">
    <source>
        <dbReference type="Pfam" id="PF23141"/>
    </source>
</evidence>
<keyword evidence="2" id="KW-0812">Transmembrane</keyword>
<evidence type="ECO:0000259" key="11">
    <source>
        <dbReference type="Pfam" id="PF22904"/>
    </source>
</evidence>
<feature type="domain" description="NOMO third transthyretin-like" evidence="14">
    <location>
        <begin position="215"/>
        <end position="315"/>
    </location>
</feature>
<feature type="chain" id="PRO_5041701154" description="Nodal modulator 1" evidence="8">
    <location>
        <begin position="23"/>
        <end position="1158"/>
    </location>
</feature>
<keyword evidence="4" id="KW-0256">Endoplasmic reticulum</keyword>
<evidence type="ECO:0000259" key="16">
    <source>
        <dbReference type="Pfam" id="PF23660"/>
    </source>
</evidence>
<evidence type="ECO:0000256" key="6">
    <source>
        <dbReference type="ARBA" id="ARBA00023136"/>
    </source>
</evidence>
<protein>
    <recommendedName>
        <fullName evidence="19">Nodal modulator 1</fullName>
    </recommendedName>
</protein>
<feature type="domain" description="NOMO second beta-sandwich" evidence="11">
    <location>
        <begin position="507"/>
        <end position="570"/>
    </location>
</feature>
<keyword evidence="5" id="KW-1133">Transmembrane helix</keyword>
<dbReference type="InterPro" id="IPR055074">
    <property type="entry name" value="NOMO1-3_2nd"/>
</dbReference>
<sequence length="1158" mass="126916">MILFKFISFLYLTLSSIHKTEADGVLACGGFVKSDVEINFSLVEVKLYTSHGSIKYQTDCAPNTGYYLIPLYEKADFILKVEPPKGWSFEPESVSLKVDGSTDKCSLGEDINFKFTGFTLSGKVISKGKSDGPAGVTVSLHKAGSADILQSVTTSEGGSYKFTKVMPGDYEVKATSSDGFKFIQSTAKAAVSADNYDVGNSLVIGGYQVTGSVKSEGEAIKGVNFVLFSKSVPKEDVSDCEKSSPKGFTSGESAPLLCHVTSKEDGTFVYPSLPAGEYFIVPFYKGEHITFDVRPEKLDFTVTHMPMVLQKSFQVEGFSVKGRVVNSQKGSGINNAKIYINSKLLTSTGVDGTYHLENMKAGTYQIHVEVDNVYFDDLNVKITPNTPQLPDIVATGFSMCGKIKIDKVPEGLKHSPVQRRIIVYPEGKSSNASSVSTDADGAFCTRVSTGKYIIKVHLTEEESKAGLQLVPDEKVVTVQTGPVLDIVFTQFRAKLSGGIICLEKCGEMEVSLDTIGRSDQKQITKVKEGPRGTIYQFDNVMPGKYKVTLLHDTWCWKEKSVEVEVSNSDIASVDFLQTGYILKCSISHEIKLHFAHEKKEGTVGSFDLNKGTNRFCLAQPGVYKLRPDSCHKFEKEEYTYDTSNPELLTLTAIQHLVEGIVSTEENVNDITVHIKQSGSESPEVLGPLTAVTQDNKDSKEKSKGSFIYRFSYWARTGENLEFQAKSKELLFSPDNFELSVHGDSCVGEAVKFVGKRGVFIMGEISPPISGVKVTVTSKDGSTQPVTMETQDSGSIKIGPLHSGKEYEVSAEKDGFDIVKEDGTQAKFKATMHGKITVKVMSDNSEPLSTVLLSLSGGHQYRSNNVTDDTGSVTFTGLSVGQYFLRPMMKEYRFDPASQMLEIHQGINNPITIKGVRVAFSCYGSVTSLNGEPEAGVIVEAVGQGLDCTAYQEESKTEPDGTYRIRGLQPKCMYEVRLKPDVNKHIERSAPTSRILSIENSDYKDVDIIAFRRINQMDISGNVVTPDEHLSTLKVRLYKDDNPDSPVHTVSLSTVTFFYLPSVQINNERKSLEQELNQGSFLALPLALLLGYAIYNYQALLPHLKNFYETAKGIAQSKAFIPVGSGEGQSSTNGSGDPGYYSLDPQSQGAKKKNKPRKT</sequence>
<dbReference type="InterPro" id="IPR013783">
    <property type="entry name" value="Ig-like_fold"/>
</dbReference>
<accession>A0AA88YE27</accession>
<dbReference type="GO" id="GO:0030246">
    <property type="term" value="F:carbohydrate binding"/>
    <property type="evidence" value="ECO:0007669"/>
    <property type="project" value="InterPro"/>
</dbReference>
<evidence type="ECO:0000259" key="14">
    <source>
        <dbReference type="Pfam" id="PF23193"/>
    </source>
</evidence>
<dbReference type="Pfam" id="PF22898">
    <property type="entry name" value="NOMO1-like_1st"/>
    <property type="match status" value="1"/>
</dbReference>
<dbReference type="Gene3D" id="2.60.40.10">
    <property type="entry name" value="Immunoglobulins"/>
    <property type="match status" value="1"/>
</dbReference>
<evidence type="ECO:0000259" key="10">
    <source>
        <dbReference type="Pfam" id="PF22902"/>
    </source>
</evidence>
<feature type="compositionally biased region" description="Basic residues" evidence="7">
    <location>
        <begin position="1149"/>
        <end position="1158"/>
    </location>
</feature>
<dbReference type="EMBL" id="VSWD01000005">
    <property type="protein sequence ID" value="KAK3103627.1"/>
    <property type="molecule type" value="Genomic_DNA"/>
</dbReference>
<dbReference type="Pfam" id="PF22902">
    <property type="entry name" value="NOMO1-like_9th"/>
    <property type="match status" value="1"/>
</dbReference>
<feature type="domain" description="NOMO eighth prealbumin-like" evidence="16">
    <location>
        <begin position="692"/>
        <end position="755"/>
    </location>
</feature>
<dbReference type="PANTHER" id="PTHR23303:SF14">
    <property type="entry name" value="BOS COMPLEX SUBUNIT NOMO1-RELATED"/>
    <property type="match status" value="1"/>
</dbReference>
<proteinExistence type="predicted"/>
<dbReference type="InterPro" id="IPR051417">
    <property type="entry name" value="SDr/BOS_complex"/>
</dbReference>
<dbReference type="AlphaFoldDB" id="A0AA88YE27"/>
<dbReference type="Proteomes" id="UP001186944">
    <property type="component" value="Unassembled WGS sequence"/>
</dbReference>
<feature type="domain" description="NOMO-like N-terminal beta-sandwich" evidence="9">
    <location>
        <begin position="29"/>
        <end position="113"/>
    </location>
</feature>
<dbReference type="Pfam" id="PF23193">
    <property type="entry name" value="NOMO_3rd"/>
    <property type="match status" value="1"/>
</dbReference>
<comment type="caution">
    <text evidence="17">The sequence shown here is derived from an EMBL/GenBank/DDBJ whole genome shotgun (WGS) entry which is preliminary data.</text>
</comment>
<evidence type="ECO:0000256" key="5">
    <source>
        <dbReference type="ARBA" id="ARBA00022989"/>
    </source>
</evidence>